<dbReference type="SUPFAM" id="SSF53850">
    <property type="entry name" value="Periplasmic binding protein-like II"/>
    <property type="match status" value="1"/>
</dbReference>
<dbReference type="PROSITE" id="PS51318">
    <property type="entry name" value="TAT"/>
    <property type="match status" value="1"/>
</dbReference>
<keyword evidence="2 6" id="KW-0732">Signal</keyword>
<evidence type="ECO:0000256" key="1">
    <source>
        <dbReference type="ARBA" id="ARBA00022475"/>
    </source>
</evidence>
<dbReference type="InterPro" id="IPR006059">
    <property type="entry name" value="SBP"/>
</dbReference>
<dbReference type="CDD" id="cd13585">
    <property type="entry name" value="PBP2_TMBP_like"/>
    <property type="match status" value="1"/>
</dbReference>
<protein>
    <submittedName>
        <fullName evidence="7">ABC transporter substrate-binding protein</fullName>
    </submittedName>
</protein>
<dbReference type="Proteomes" id="UP001596067">
    <property type="component" value="Unassembled WGS sequence"/>
</dbReference>
<evidence type="ECO:0000313" key="7">
    <source>
        <dbReference type="EMBL" id="MFC5884323.1"/>
    </source>
</evidence>
<evidence type="ECO:0000313" key="8">
    <source>
        <dbReference type="Proteomes" id="UP001596067"/>
    </source>
</evidence>
<dbReference type="Gene3D" id="3.40.190.10">
    <property type="entry name" value="Periplasmic binding protein-like II"/>
    <property type="match status" value="1"/>
</dbReference>
<sequence>MSHLSRRDLLRASGAGLFALAAGGSLAACGSGSDSGSGSGGDAATGTVTVWSWTTAAEALRGVVPAFEKDNPGIKVDVQDVGNPAIWDKITVGLAAGGQGLADVLHIGCDYLPGYLEKFPGGLADLSALGADAHKEKFSKGLWPVVTGKDGKAYALPWEVNSLGFFYRKDYFDKAGLDPNTFGTWDDVLAAAPQFKAANPGVSLIAINKPAAPAEDLDFLQSLMQLQGSFYFDLKGKVTMGSPEAVRALTIIKRLDEAGLVGDAAGDHGWVNLLKAGKVAVCPNPAWAVHYLETKVPDQKGNWRLAKPPAVVTGGKRTAIVNSTHLAVAASSPRRVAAWRFVEYALTRPDSVNSMFNAGGVFPALTAAYADPMYSAPSPFYGDQPVLKTFTDLLGEGADATNYSGDYARALKLASDAQVKVFLKGGDPATVLQDAAKQLAQQTGRSIA</sequence>
<keyword evidence="4" id="KW-0564">Palmitate</keyword>
<gene>
    <name evidence="7" type="ORF">ACFP0N_04890</name>
</gene>
<dbReference type="PANTHER" id="PTHR43649">
    <property type="entry name" value="ARABINOSE-BINDING PROTEIN-RELATED"/>
    <property type="match status" value="1"/>
</dbReference>
<dbReference type="InterPro" id="IPR006311">
    <property type="entry name" value="TAT_signal"/>
</dbReference>
<dbReference type="EMBL" id="JBHSOD010000004">
    <property type="protein sequence ID" value="MFC5884323.1"/>
    <property type="molecule type" value="Genomic_DNA"/>
</dbReference>
<accession>A0ABW1ERS7</accession>
<evidence type="ECO:0000256" key="6">
    <source>
        <dbReference type="SAM" id="SignalP"/>
    </source>
</evidence>
<comment type="caution">
    <text evidence="7">The sequence shown here is derived from an EMBL/GenBank/DDBJ whole genome shotgun (WGS) entry which is preliminary data.</text>
</comment>
<dbReference type="PANTHER" id="PTHR43649:SF33">
    <property type="entry name" value="POLYGALACTURONAN_RHAMNOGALACTURONAN-BINDING PROTEIN YTCQ"/>
    <property type="match status" value="1"/>
</dbReference>
<dbReference type="PROSITE" id="PS51257">
    <property type="entry name" value="PROKAR_LIPOPROTEIN"/>
    <property type="match status" value="1"/>
</dbReference>
<name>A0ABW1ERS7_9ACTN</name>
<proteinExistence type="predicted"/>
<evidence type="ECO:0000256" key="4">
    <source>
        <dbReference type="ARBA" id="ARBA00023139"/>
    </source>
</evidence>
<reference evidence="8" key="1">
    <citation type="journal article" date="2019" name="Int. J. Syst. Evol. Microbiol.">
        <title>The Global Catalogue of Microorganisms (GCM) 10K type strain sequencing project: providing services to taxonomists for standard genome sequencing and annotation.</title>
        <authorList>
            <consortium name="The Broad Institute Genomics Platform"/>
            <consortium name="The Broad Institute Genome Sequencing Center for Infectious Disease"/>
            <person name="Wu L."/>
            <person name="Ma J."/>
        </authorList>
    </citation>
    <scope>NUCLEOTIDE SEQUENCE [LARGE SCALE GENOMIC DNA]</scope>
    <source>
        <strain evidence="8">CGMCC 4.1469</strain>
    </source>
</reference>
<keyword evidence="8" id="KW-1185">Reference proteome</keyword>
<feature type="chain" id="PRO_5046360593" evidence="6">
    <location>
        <begin position="28"/>
        <end position="448"/>
    </location>
</feature>
<organism evidence="7 8">
    <name type="scientific">Kitasatospora aburaviensis</name>
    <dbReference type="NCBI Taxonomy" id="67265"/>
    <lineage>
        <taxon>Bacteria</taxon>
        <taxon>Bacillati</taxon>
        <taxon>Actinomycetota</taxon>
        <taxon>Actinomycetes</taxon>
        <taxon>Kitasatosporales</taxon>
        <taxon>Streptomycetaceae</taxon>
        <taxon>Kitasatospora</taxon>
    </lineage>
</organism>
<dbReference type="InterPro" id="IPR050490">
    <property type="entry name" value="Bact_solute-bd_prot1"/>
</dbReference>
<keyword evidence="5" id="KW-0449">Lipoprotein</keyword>
<dbReference type="RefSeq" id="WP_313762763.1">
    <property type="nucleotide sequence ID" value="NZ_BAAAVH010000110.1"/>
</dbReference>
<dbReference type="Pfam" id="PF01547">
    <property type="entry name" value="SBP_bac_1"/>
    <property type="match status" value="1"/>
</dbReference>
<evidence type="ECO:0000256" key="2">
    <source>
        <dbReference type="ARBA" id="ARBA00022729"/>
    </source>
</evidence>
<evidence type="ECO:0000256" key="5">
    <source>
        <dbReference type="ARBA" id="ARBA00023288"/>
    </source>
</evidence>
<evidence type="ECO:0000256" key="3">
    <source>
        <dbReference type="ARBA" id="ARBA00023136"/>
    </source>
</evidence>
<feature type="signal peptide" evidence="6">
    <location>
        <begin position="1"/>
        <end position="27"/>
    </location>
</feature>
<keyword evidence="1" id="KW-1003">Cell membrane</keyword>
<keyword evidence="3" id="KW-0472">Membrane</keyword>